<organism evidence="2 3">
    <name type="scientific">Bacillus chungangensis</name>
    <dbReference type="NCBI Taxonomy" id="587633"/>
    <lineage>
        <taxon>Bacteria</taxon>
        <taxon>Bacillati</taxon>
        <taxon>Bacillota</taxon>
        <taxon>Bacilli</taxon>
        <taxon>Bacillales</taxon>
        <taxon>Bacillaceae</taxon>
        <taxon>Bacillus</taxon>
    </lineage>
</organism>
<reference evidence="2 3" key="1">
    <citation type="submission" date="2023-07" db="EMBL/GenBank/DDBJ databases">
        <title>Genomic Encyclopedia of Type Strains, Phase IV (KMG-IV): sequencing the most valuable type-strain genomes for metagenomic binning, comparative biology and taxonomic classification.</title>
        <authorList>
            <person name="Goeker M."/>
        </authorList>
    </citation>
    <scope>NUCLEOTIDE SEQUENCE [LARGE SCALE GENOMIC DNA]</scope>
    <source>
        <strain evidence="2 3">DSM 23837</strain>
    </source>
</reference>
<keyword evidence="3" id="KW-1185">Reference proteome</keyword>
<sequence>MNTSKKLEQSKKANRKQQERRREVLSESEIKDLMGMNMPIYRRRRGAFRQKN</sequence>
<dbReference type="EMBL" id="JAUSTT010000009">
    <property type="protein sequence ID" value="MDQ0176009.1"/>
    <property type="molecule type" value="Genomic_DNA"/>
</dbReference>
<evidence type="ECO:0008006" key="4">
    <source>
        <dbReference type="Google" id="ProtNLM"/>
    </source>
</evidence>
<dbReference type="Proteomes" id="UP001223586">
    <property type="component" value="Unassembled WGS sequence"/>
</dbReference>
<evidence type="ECO:0000313" key="3">
    <source>
        <dbReference type="Proteomes" id="UP001223586"/>
    </source>
</evidence>
<feature type="region of interest" description="Disordered" evidence="1">
    <location>
        <begin position="1"/>
        <end position="28"/>
    </location>
</feature>
<evidence type="ECO:0000313" key="2">
    <source>
        <dbReference type="EMBL" id="MDQ0176009.1"/>
    </source>
</evidence>
<proteinExistence type="predicted"/>
<accession>A0ABT9WS07</accession>
<gene>
    <name evidence="2" type="ORF">J2S08_001845</name>
</gene>
<comment type="caution">
    <text evidence="2">The sequence shown here is derived from an EMBL/GenBank/DDBJ whole genome shotgun (WGS) entry which is preliminary data.</text>
</comment>
<protein>
    <recommendedName>
        <fullName evidence="4">Phage protein</fullName>
    </recommendedName>
</protein>
<dbReference type="RefSeq" id="WP_307228807.1">
    <property type="nucleotide sequence ID" value="NZ_JAUSTT010000009.1"/>
</dbReference>
<name>A0ABT9WS07_9BACI</name>
<evidence type="ECO:0000256" key="1">
    <source>
        <dbReference type="SAM" id="MobiDB-lite"/>
    </source>
</evidence>